<dbReference type="SUPFAM" id="SSF47413">
    <property type="entry name" value="lambda repressor-like DNA-binding domains"/>
    <property type="match status" value="1"/>
</dbReference>
<geneLocation type="plasmid" evidence="2">
    <name>pRGFK0881</name>
</geneLocation>
<dbReference type="AlphaFoldDB" id="A0A0H5Q208"/>
<dbReference type="Pfam" id="PF01381">
    <property type="entry name" value="HTH_3"/>
    <property type="match status" value="1"/>
</dbReference>
<protein>
    <recommendedName>
        <fullName evidence="1">HTH cro/C1-type domain-containing protein</fullName>
    </recommendedName>
</protein>
<dbReference type="GO" id="GO:0003677">
    <property type="term" value="F:DNA binding"/>
    <property type="evidence" value="ECO:0007669"/>
    <property type="project" value="InterPro"/>
</dbReference>
<keyword evidence="2" id="KW-0614">Plasmid</keyword>
<reference evidence="2" key="1">
    <citation type="submission" date="2015-06" db="EMBL/GenBank/DDBJ databases">
        <authorList>
            <person name="Joergensen T."/>
        </authorList>
    </citation>
    <scope>NUCLEOTIDE SEQUENCE</scope>
    <source>
        <plasmid evidence="2">pRGFK0881</plasmid>
    </source>
</reference>
<dbReference type="PROSITE" id="PS50943">
    <property type="entry name" value="HTH_CROC1"/>
    <property type="match status" value="1"/>
</dbReference>
<evidence type="ECO:0000259" key="1">
    <source>
        <dbReference type="PROSITE" id="PS50943"/>
    </source>
</evidence>
<proteinExistence type="predicted"/>
<name>A0A0H5Q208_9ZZZZ</name>
<reference evidence="2" key="2">
    <citation type="submission" date="2015-07" db="EMBL/GenBank/DDBJ databases">
        <title>Plasmids, circular viruses and viroids from rat gut.</title>
        <authorList>
            <person name="Jorgensen T.J."/>
            <person name="Hansen M.A."/>
            <person name="Xu Z."/>
            <person name="Tabak M.A."/>
            <person name="Sorensen S.J."/>
            <person name="Hansen L.H."/>
        </authorList>
    </citation>
    <scope>NUCLEOTIDE SEQUENCE</scope>
    <source>
        <plasmid evidence="2">pRGFK0881</plasmid>
    </source>
</reference>
<dbReference type="EMBL" id="LN853483">
    <property type="protein sequence ID" value="CRY96036.1"/>
    <property type="molecule type" value="Genomic_DNA"/>
</dbReference>
<sequence>MKKTNVTVDMELSGKKIHAAIKGSGYSIRELQEMLYLECPQSIYRWIHGYTLPSIDNLYRLSVILRVSIEDLLAVKGEEN</sequence>
<evidence type="ECO:0000313" key="2">
    <source>
        <dbReference type="EMBL" id="CRY96036.1"/>
    </source>
</evidence>
<accession>A0A0H5Q208</accession>
<dbReference type="Gene3D" id="1.10.260.40">
    <property type="entry name" value="lambda repressor-like DNA-binding domains"/>
    <property type="match status" value="1"/>
</dbReference>
<feature type="domain" description="HTH cro/C1-type" evidence="1">
    <location>
        <begin position="40"/>
        <end position="72"/>
    </location>
</feature>
<dbReference type="CDD" id="cd00093">
    <property type="entry name" value="HTH_XRE"/>
    <property type="match status" value="1"/>
</dbReference>
<dbReference type="InterPro" id="IPR010982">
    <property type="entry name" value="Lambda_DNA-bd_dom_sf"/>
</dbReference>
<dbReference type="InterPro" id="IPR001387">
    <property type="entry name" value="Cro/C1-type_HTH"/>
</dbReference>
<organism evidence="2">
    <name type="scientific">uncultured prokaryote</name>
    <dbReference type="NCBI Taxonomy" id="198431"/>
    <lineage>
        <taxon>unclassified sequences</taxon>
        <taxon>environmental samples</taxon>
    </lineage>
</organism>